<organism evidence="1">
    <name type="scientific">Myoviridae sp. ct1Js5</name>
    <dbReference type="NCBI Taxonomy" id="2826601"/>
    <lineage>
        <taxon>Viruses</taxon>
        <taxon>Duplodnaviria</taxon>
        <taxon>Heunggongvirae</taxon>
        <taxon>Uroviricota</taxon>
        <taxon>Caudoviricetes</taxon>
    </lineage>
</organism>
<protein>
    <submittedName>
        <fullName evidence="1">Uncharacterized protein</fullName>
    </submittedName>
</protein>
<evidence type="ECO:0000313" key="1">
    <source>
        <dbReference type="EMBL" id="DAD78840.1"/>
    </source>
</evidence>
<dbReference type="EMBL" id="BK014852">
    <property type="protein sequence ID" value="DAD78840.1"/>
    <property type="molecule type" value="Genomic_DNA"/>
</dbReference>
<proteinExistence type="predicted"/>
<sequence length="150" mass="17298">MKALLEKIQQKVGEIAELKYIDENWGQLDYYSPNMPVQFPCALIDVQQVQFSNLGRDMSKKPVQRQIGTIQIKITVANMRLSNSSMQAPRRQKEEVWAIWGIIEKIHQQLHGVSLLPNVSALIRSSQSRTLRDDGVQEYEVYYSCEVQNC</sequence>
<name>A0A8S5M9K0_9CAUD</name>
<accession>A0A8S5M9K0</accession>
<reference evidence="1" key="1">
    <citation type="journal article" date="2021" name="Proc. Natl. Acad. Sci. U.S.A.">
        <title>A Catalog of Tens of Thousands of Viruses from Human Metagenomes Reveals Hidden Associations with Chronic Diseases.</title>
        <authorList>
            <person name="Tisza M.J."/>
            <person name="Buck C.B."/>
        </authorList>
    </citation>
    <scope>NUCLEOTIDE SEQUENCE</scope>
    <source>
        <strain evidence="1">Ct1Js5</strain>
    </source>
</reference>